<accession>A0A0Z8IXY0</accession>
<evidence type="ECO:0000313" key="2">
    <source>
        <dbReference type="Proteomes" id="UP000074850"/>
    </source>
</evidence>
<organism evidence="1 2">
    <name type="scientific">Streptococcus suis</name>
    <dbReference type="NCBI Taxonomy" id="1307"/>
    <lineage>
        <taxon>Bacteria</taxon>
        <taxon>Bacillati</taxon>
        <taxon>Bacillota</taxon>
        <taxon>Bacilli</taxon>
        <taxon>Lactobacillales</taxon>
        <taxon>Streptococcaceae</taxon>
        <taxon>Streptococcus</taxon>
    </lineage>
</organism>
<sequence>MIAETEVYKLLSADEELNTLLDTFRGGKFGNGFKQGIFTHAIPEHPVSVIKKELAPFIRINANYDNPAYYSDDTCIATEYRVIVNFWCETSDQSEQIAKAVDRILSEAGYDRYTAGEKPRYKDGDIDLLMNIRKYRLFEWKIKENEE</sequence>
<protein>
    <submittedName>
        <fullName evidence="1">Phage protein</fullName>
    </submittedName>
</protein>
<dbReference type="RefSeq" id="WP_044760816.1">
    <property type="nucleotide sequence ID" value="NZ_CEFC01000369.1"/>
</dbReference>
<dbReference type="Proteomes" id="UP000074850">
    <property type="component" value="Unassembled WGS sequence"/>
</dbReference>
<proteinExistence type="predicted"/>
<evidence type="ECO:0000313" key="1">
    <source>
        <dbReference type="EMBL" id="CYV43734.1"/>
    </source>
</evidence>
<gene>
    <name evidence="1" type="ORF">ERS132426_01614</name>
</gene>
<name>A0A0Z8IXY0_STRSU</name>
<dbReference type="AlphaFoldDB" id="A0A0Z8IXY0"/>
<reference evidence="1 2" key="1">
    <citation type="submission" date="2016-02" db="EMBL/GenBank/DDBJ databases">
        <authorList>
            <consortium name="Pathogen Informatics"/>
        </authorList>
    </citation>
    <scope>NUCLEOTIDE SEQUENCE [LARGE SCALE GENOMIC DNA]</scope>
    <source>
        <strain evidence="1 2">LSS64</strain>
    </source>
</reference>
<dbReference type="EMBL" id="FIHM01000039">
    <property type="protein sequence ID" value="CYV43734.1"/>
    <property type="molecule type" value="Genomic_DNA"/>
</dbReference>